<sequence>MERTADKSHKGITNSIKKDVINLSNLALLITLLALVAVFASLSPYFLTIQNLYAIGLTISVIGIVCIGQTLCLITRGFDLSVGAVAAFAGMVCAFLNNAGVPLRVSIIISLLTGALIGLLNGVLITRLKINALITTLATMSIFFGGVLIISKGYSLFFADPAFLGLANSTIFSVPTPIIILILFYVVFYIILKYTVFGRYVYAIGGNPEAARMSGIDVERLQMVIYIISSLLSAFAGLVLASRMGAAQTTAGSTYALDSIAAVILGGTSLAGGKGSVLGTLLGVIVIGVMNHGLIMLNVPPYYQGVATGIVLIIAVLLQTSNLRGKK</sequence>
<protein>
    <submittedName>
        <fullName evidence="8">Ribose import permease protein RbsC</fullName>
    </submittedName>
    <submittedName>
        <fullName evidence="7">Ribose transport system permease protein RbsC</fullName>
    </submittedName>
</protein>
<dbReference type="AlphaFoldDB" id="A0AAC9MUM3"/>
<evidence type="ECO:0000313" key="7">
    <source>
        <dbReference type="EMBL" id="AOQ23641.1"/>
    </source>
</evidence>
<evidence type="ECO:0000256" key="5">
    <source>
        <dbReference type="ARBA" id="ARBA00023136"/>
    </source>
</evidence>
<dbReference type="GO" id="GO:0005886">
    <property type="term" value="C:plasma membrane"/>
    <property type="evidence" value="ECO:0007669"/>
    <property type="project" value="UniProtKB-SubCell"/>
</dbReference>
<feature type="transmembrane region" description="Helical" evidence="6">
    <location>
        <begin position="171"/>
        <end position="192"/>
    </location>
</feature>
<evidence type="ECO:0000313" key="10">
    <source>
        <dbReference type="Proteomes" id="UP000322283"/>
    </source>
</evidence>
<dbReference type="Proteomes" id="UP000322283">
    <property type="component" value="Unassembled WGS sequence"/>
</dbReference>
<keyword evidence="5 6" id="KW-0472">Membrane</keyword>
<dbReference type="InterPro" id="IPR001851">
    <property type="entry name" value="ABC_transp_permease"/>
</dbReference>
<organism evidence="7 9">
    <name type="scientific">Neomoorella thermoacetica</name>
    <name type="common">Clostridium thermoaceticum</name>
    <dbReference type="NCBI Taxonomy" id="1525"/>
    <lineage>
        <taxon>Bacteria</taxon>
        <taxon>Bacillati</taxon>
        <taxon>Bacillota</taxon>
        <taxon>Clostridia</taxon>
        <taxon>Neomoorellales</taxon>
        <taxon>Neomoorellaceae</taxon>
        <taxon>Neomoorella</taxon>
    </lineage>
</organism>
<evidence type="ECO:0000313" key="8">
    <source>
        <dbReference type="EMBL" id="TYL13825.1"/>
    </source>
</evidence>
<keyword evidence="3 6" id="KW-0812">Transmembrane</keyword>
<feature type="transmembrane region" description="Helical" evidence="6">
    <location>
        <begin position="253"/>
        <end position="270"/>
    </location>
</feature>
<feature type="transmembrane region" description="Helical" evidence="6">
    <location>
        <begin position="105"/>
        <end position="125"/>
    </location>
</feature>
<feature type="transmembrane region" description="Helical" evidence="6">
    <location>
        <begin position="52"/>
        <end position="73"/>
    </location>
</feature>
<feature type="transmembrane region" description="Helical" evidence="6">
    <location>
        <begin position="80"/>
        <end position="99"/>
    </location>
</feature>
<keyword evidence="10" id="KW-1185">Reference proteome</keyword>
<keyword evidence="4 6" id="KW-1133">Transmembrane helix</keyword>
<feature type="transmembrane region" description="Helical" evidence="6">
    <location>
        <begin position="301"/>
        <end position="318"/>
    </location>
</feature>
<dbReference type="RefSeq" id="WP_187422264.1">
    <property type="nucleotide sequence ID" value="NZ_VCDX01000003.1"/>
</dbReference>
<name>A0AAC9MUM3_NEOTH</name>
<evidence type="ECO:0000256" key="4">
    <source>
        <dbReference type="ARBA" id="ARBA00022989"/>
    </source>
</evidence>
<comment type="subcellular location">
    <subcellularLocation>
        <location evidence="1">Cell membrane</location>
        <topology evidence="1">Multi-pass membrane protein</topology>
    </subcellularLocation>
</comment>
<evidence type="ECO:0000256" key="1">
    <source>
        <dbReference type="ARBA" id="ARBA00004651"/>
    </source>
</evidence>
<proteinExistence type="predicted"/>
<feature type="transmembrane region" description="Helical" evidence="6">
    <location>
        <begin position="132"/>
        <end position="151"/>
    </location>
</feature>
<dbReference type="GO" id="GO:0022857">
    <property type="term" value="F:transmembrane transporter activity"/>
    <property type="evidence" value="ECO:0007669"/>
    <property type="project" value="InterPro"/>
</dbReference>
<feature type="transmembrane region" description="Helical" evidence="6">
    <location>
        <begin position="223"/>
        <end position="241"/>
    </location>
</feature>
<evidence type="ECO:0000256" key="6">
    <source>
        <dbReference type="SAM" id="Phobius"/>
    </source>
</evidence>
<feature type="transmembrane region" description="Helical" evidence="6">
    <location>
        <begin position="20"/>
        <end position="46"/>
    </location>
</feature>
<accession>A0AAC9MUM3</accession>
<reference evidence="7 9" key="1">
    <citation type="submission" date="2016-08" db="EMBL/GenBank/DDBJ databases">
        <title>Moorella thermoacetica DSM 103132.</title>
        <authorList>
            <person name="Jendresen C.B."/>
            <person name="Redl S.M."/>
            <person name="Jensen T.O."/>
            <person name="Nielsen A.T."/>
        </authorList>
    </citation>
    <scope>NUCLEOTIDE SEQUENCE [LARGE SCALE GENOMIC DNA]</scope>
    <source>
        <strain evidence="7 9">DSM 103132</strain>
    </source>
</reference>
<dbReference type="PANTHER" id="PTHR32196">
    <property type="entry name" value="ABC TRANSPORTER PERMEASE PROTEIN YPHD-RELATED-RELATED"/>
    <property type="match status" value="1"/>
</dbReference>
<feature type="transmembrane region" description="Helical" evidence="6">
    <location>
        <begin position="277"/>
        <end position="295"/>
    </location>
</feature>
<gene>
    <name evidence="7" type="primary">rbsC_3</name>
    <name evidence="8" type="synonym">rbsC_2</name>
    <name evidence="7" type="ORF">Maut_01191</name>
    <name evidence="8" type="ORF">MTAT_12230</name>
</gene>
<evidence type="ECO:0000313" key="9">
    <source>
        <dbReference type="Proteomes" id="UP000094598"/>
    </source>
</evidence>
<keyword evidence="2" id="KW-1003">Cell membrane</keyword>
<evidence type="ECO:0000256" key="3">
    <source>
        <dbReference type="ARBA" id="ARBA00022692"/>
    </source>
</evidence>
<reference evidence="8 10" key="2">
    <citation type="submission" date="2019-05" db="EMBL/GenBank/DDBJ databases">
        <title>Genome sequence of Moorella thermoacetica ATCC 33924.</title>
        <authorList>
            <person name="Poehlein A."/>
            <person name="Bengelsdorf F.R."/>
            <person name="Duerre P."/>
            <person name="Daniel R."/>
        </authorList>
    </citation>
    <scope>NUCLEOTIDE SEQUENCE [LARGE SCALE GENOMIC DNA]</scope>
    <source>
        <strain evidence="8 10">ATCC 33924</strain>
    </source>
</reference>
<dbReference type="EMBL" id="VCDX01000003">
    <property type="protein sequence ID" value="TYL13825.1"/>
    <property type="molecule type" value="Genomic_DNA"/>
</dbReference>
<evidence type="ECO:0000256" key="2">
    <source>
        <dbReference type="ARBA" id="ARBA00022475"/>
    </source>
</evidence>
<dbReference type="Proteomes" id="UP000094598">
    <property type="component" value="Chromosome"/>
</dbReference>
<dbReference type="EMBL" id="CP017019">
    <property type="protein sequence ID" value="AOQ23641.1"/>
    <property type="molecule type" value="Genomic_DNA"/>
</dbReference>
<dbReference type="Pfam" id="PF02653">
    <property type="entry name" value="BPD_transp_2"/>
    <property type="match status" value="1"/>
</dbReference>
<dbReference type="CDD" id="cd06579">
    <property type="entry name" value="TM_PBP1_transp_AraH_like"/>
    <property type="match status" value="1"/>
</dbReference>